<proteinExistence type="predicted"/>
<accession>A0ACB7SB20</accession>
<keyword evidence="2" id="KW-1185">Reference proteome</keyword>
<evidence type="ECO:0000313" key="1">
    <source>
        <dbReference type="EMBL" id="KAH6931900.1"/>
    </source>
</evidence>
<reference evidence="1" key="1">
    <citation type="submission" date="2020-05" db="EMBL/GenBank/DDBJ databases">
        <title>Large-scale comparative analyses of tick genomes elucidate their genetic diversity and vector capacities.</title>
        <authorList>
            <person name="Jia N."/>
            <person name="Wang J."/>
            <person name="Shi W."/>
            <person name="Du L."/>
            <person name="Sun Y."/>
            <person name="Zhan W."/>
            <person name="Jiang J."/>
            <person name="Wang Q."/>
            <person name="Zhang B."/>
            <person name="Ji P."/>
            <person name="Sakyi L.B."/>
            <person name="Cui X."/>
            <person name="Yuan T."/>
            <person name="Jiang B."/>
            <person name="Yang W."/>
            <person name="Lam T.T.-Y."/>
            <person name="Chang Q."/>
            <person name="Ding S."/>
            <person name="Wang X."/>
            <person name="Zhu J."/>
            <person name="Ruan X."/>
            <person name="Zhao L."/>
            <person name="Wei J."/>
            <person name="Que T."/>
            <person name="Du C."/>
            <person name="Cheng J."/>
            <person name="Dai P."/>
            <person name="Han X."/>
            <person name="Huang E."/>
            <person name="Gao Y."/>
            <person name="Liu J."/>
            <person name="Shao H."/>
            <person name="Ye R."/>
            <person name="Li L."/>
            <person name="Wei W."/>
            <person name="Wang X."/>
            <person name="Wang C."/>
            <person name="Yang T."/>
            <person name="Huo Q."/>
            <person name="Li W."/>
            <person name="Guo W."/>
            <person name="Chen H."/>
            <person name="Zhou L."/>
            <person name="Ni X."/>
            <person name="Tian J."/>
            <person name="Zhou Y."/>
            <person name="Sheng Y."/>
            <person name="Liu T."/>
            <person name="Pan Y."/>
            <person name="Xia L."/>
            <person name="Li J."/>
            <person name="Zhao F."/>
            <person name="Cao W."/>
        </authorList>
    </citation>
    <scope>NUCLEOTIDE SEQUENCE</scope>
    <source>
        <strain evidence="1">Hyas-2018</strain>
    </source>
</reference>
<protein>
    <submittedName>
        <fullName evidence="1">Uncharacterized protein</fullName>
    </submittedName>
</protein>
<dbReference type="EMBL" id="CM023484">
    <property type="protein sequence ID" value="KAH6931900.1"/>
    <property type="molecule type" value="Genomic_DNA"/>
</dbReference>
<name>A0ACB7SB20_HYAAI</name>
<comment type="caution">
    <text evidence="1">The sequence shown here is derived from an EMBL/GenBank/DDBJ whole genome shotgun (WGS) entry which is preliminary data.</text>
</comment>
<dbReference type="Proteomes" id="UP000821845">
    <property type="component" value="Chromosome 4"/>
</dbReference>
<sequence length="542" mass="59519">MQTMNRRSMVNPLLHLCALRKIRRKGGNMADAAVATLLCMGVVLPHFMGIGGGFIATHYSRREKRAMSLISREVAPMAATTDMFVENTTLSRIGGLSIAVPGELRGLAELHERLRGRLPWKALFHDAIRFANEGFAVGNYVPYALCFEAPNMRICPDGPCDPRWNPFWNFKKGRPLEEGDVLVQKDLARTLEAIAEEGADYFYEGPFAEAMVREISIEGSIITLEDLRSYRPTWEPALSVTLRDGRVLHTAPPPSGGAVAAHIVAVMDAFRNNASAELQDDALTLHRFVEACKFGFAKRSLLGDPRFVDLRDVLRNLTSWDYANVTRWKIDDDTTYHDPTHYGLGVAPAPENKGTAHLSLWEDDGDALSVTSTVNGYFGSLVRSSSGVIFNNQMDDFSTPGVSNFWGLAPSPANFIQPGKRPQSSVSPTVVVDPNGGVEVVIGGSGGSKIITGVALVSMKTLFQGAGIRDAIESVRLHEQLTPDDVMVEPQFPKSYARQLEEKGHTIKTVQGEFNNVMAVRRKDRRMQANADCRSEGGVDGR</sequence>
<gene>
    <name evidence="1" type="ORF">HPB50_001442</name>
</gene>
<organism evidence="1 2">
    <name type="scientific">Hyalomma asiaticum</name>
    <name type="common">Tick</name>
    <dbReference type="NCBI Taxonomy" id="266040"/>
    <lineage>
        <taxon>Eukaryota</taxon>
        <taxon>Metazoa</taxon>
        <taxon>Ecdysozoa</taxon>
        <taxon>Arthropoda</taxon>
        <taxon>Chelicerata</taxon>
        <taxon>Arachnida</taxon>
        <taxon>Acari</taxon>
        <taxon>Parasitiformes</taxon>
        <taxon>Ixodida</taxon>
        <taxon>Ixodoidea</taxon>
        <taxon>Ixodidae</taxon>
        <taxon>Hyalomminae</taxon>
        <taxon>Hyalomma</taxon>
    </lineage>
</organism>
<evidence type="ECO:0000313" key="2">
    <source>
        <dbReference type="Proteomes" id="UP000821845"/>
    </source>
</evidence>